<dbReference type="WBParaSite" id="NBR_0000499801-mRNA-1">
    <property type="protein sequence ID" value="NBR_0000499801-mRNA-1"/>
    <property type="gene ID" value="NBR_0000499801"/>
</dbReference>
<keyword evidence="2" id="KW-1185">Reference proteome</keyword>
<evidence type="ECO:0000313" key="3">
    <source>
        <dbReference type="WBParaSite" id="NBR_0000499801-mRNA-1"/>
    </source>
</evidence>
<evidence type="ECO:0000313" key="2">
    <source>
        <dbReference type="Proteomes" id="UP000271162"/>
    </source>
</evidence>
<dbReference type="AlphaFoldDB" id="A0A0N4XR46"/>
<reference evidence="3" key="1">
    <citation type="submission" date="2017-02" db="UniProtKB">
        <authorList>
            <consortium name="WormBaseParasite"/>
        </authorList>
    </citation>
    <scope>IDENTIFICATION</scope>
</reference>
<dbReference type="Proteomes" id="UP000271162">
    <property type="component" value="Unassembled WGS sequence"/>
</dbReference>
<reference evidence="1 2" key="2">
    <citation type="submission" date="2018-11" db="EMBL/GenBank/DDBJ databases">
        <authorList>
            <consortium name="Pathogen Informatics"/>
        </authorList>
    </citation>
    <scope>NUCLEOTIDE SEQUENCE [LARGE SCALE GENOMIC DNA]</scope>
</reference>
<accession>A0A0N4XR46</accession>
<evidence type="ECO:0000313" key="1">
    <source>
        <dbReference type="EMBL" id="VDL68588.1"/>
    </source>
</evidence>
<protein>
    <submittedName>
        <fullName evidence="3">Reverse transcriptase domain-containing protein</fullName>
    </submittedName>
</protein>
<dbReference type="EMBL" id="UYSL01010730">
    <property type="protein sequence ID" value="VDL68588.1"/>
    <property type="molecule type" value="Genomic_DNA"/>
</dbReference>
<name>A0A0N4XR46_NIPBR</name>
<organism evidence="3">
    <name type="scientific">Nippostrongylus brasiliensis</name>
    <name type="common">Rat hookworm</name>
    <dbReference type="NCBI Taxonomy" id="27835"/>
    <lineage>
        <taxon>Eukaryota</taxon>
        <taxon>Metazoa</taxon>
        <taxon>Ecdysozoa</taxon>
        <taxon>Nematoda</taxon>
        <taxon>Chromadorea</taxon>
        <taxon>Rhabditida</taxon>
        <taxon>Rhabditina</taxon>
        <taxon>Rhabditomorpha</taxon>
        <taxon>Strongyloidea</taxon>
        <taxon>Heligmosomidae</taxon>
        <taxon>Nippostrongylus</taxon>
    </lineage>
</organism>
<gene>
    <name evidence="1" type="ORF">NBR_LOCUS4999</name>
</gene>
<proteinExistence type="predicted"/>
<sequence length="55" mass="6045">MVTVMPLRENAKSTLVPWKIIWKTGQLPNVGVRVELNETKVSIVANSRGSTPQVA</sequence>